<name>A0A9R1UPY6_LACSA</name>
<dbReference type="EMBL" id="NBSK02000008">
    <property type="protein sequence ID" value="KAJ0191555.1"/>
    <property type="molecule type" value="Genomic_DNA"/>
</dbReference>
<gene>
    <name evidence="5" type="ORF">LSAT_V11C800425750</name>
</gene>
<sequence length="150" mass="17000">MATEEVKKVEVEPECPVEPSPVAEVEEKAIVPVENPVTEEKPVDDTNSFAIIEKPIEDKTEEGSVHREVVLARVSIEKKDAQIKHGKKARNQKQRTTSSIGAWENSKKADLEAEQKKIKYIEKMKNQIALLHKNAEEKRAMTKAKVEKLF</sequence>
<comment type="caution">
    <text evidence="5">The sequence shown here is derived from an EMBL/GenBank/DDBJ whole genome shotgun (WGS) entry which is preliminary data.</text>
</comment>
<protein>
    <recommendedName>
        <fullName evidence="7">Remorin C-terminal domain-containing protein</fullName>
    </recommendedName>
</protein>
<evidence type="ECO:0008006" key="7">
    <source>
        <dbReference type="Google" id="ProtNLM"/>
    </source>
</evidence>
<dbReference type="InterPro" id="IPR005518">
    <property type="entry name" value="Remorin_N"/>
</dbReference>
<evidence type="ECO:0000256" key="2">
    <source>
        <dbReference type="SAM" id="MobiDB-lite"/>
    </source>
</evidence>
<accession>A0A9R1UPY6</accession>
<feature type="compositionally biased region" description="Basic and acidic residues" evidence="2">
    <location>
        <begin position="1"/>
        <end position="11"/>
    </location>
</feature>
<feature type="region of interest" description="Disordered" evidence="2">
    <location>
        <begin position="1"/>
        <end position="21"/>
    </location>
</feature>
<keyword evidence="6" id="KW-1185">Reference proteome</keyword>
<dbReference type="PANTHER" id="PTHR31775:SF5">
    <property type="entry name" value="REMORIN 1.4"/>
    <property type="match status" value="1"/>
</dbReference>
<dbReference type="Pfam" id="PF03763">
    <property type="entry name" value="Remorin_C"/>
    <property type="match status" value="1"/>
</dbReference>
<evidence type="ECO:0000313" key="6">
    <source>
        <dbReference type="Proteomes" id="UP000235145"/>
    </source>
</evidence>
<evidence type="ECO:0000259" key="4">
    <source>
        <dbReference type="Pfam" id="PF03766"/>
    </source>
</evidence>
<evidence type="ECO:0000259" key="3">
    <source>
        <dbReference type="Pfam" id="PF03763"/>
    </source>
</evidence>
<dbReference type="InterPro" id="IPR005516">
    <property type="entry name" value="Remorin_C"/>
</dbReference>
<dbReference type="Proteomes" id="UP000235145">
    <property type="component" value="Unassembled WGS sequence"/>
</dbReference>
<feature type="domain" description="Remorin C-terminal" evidence="3">
    <location>
        <begin position="87"/>
        <end position="146"/>
    </location>
</feature>
<evidence type="ECO:0000313" key="5">
    <source>
        <dbReference type="EMBL" id="KAJ0191555.1"/>
    </source>
</evidence>
<dbReference type="PANTHER" id="PTHR31775">
    <property type="entry name" value="OS02G0117200 PROTEIN"/>
    <property type="match status" value="1"/>
</dbReference>
<proteinExistence type="inferred from homology"/>
<organism evidence="5 6">
    <name type="scientific">Lactuca sativa</name>
    <name type="common">Garden lettuce</name>
    <dbReference type="NCBI Taxonomy" id="4236"/>
    <lineage>
        <taxon>Eukaryota</taxon>
        <taxon>Viridiplantae</taxon>
        <taxon>Streptophyta</taxon>
        <taxon>Embryophyta</taxon>
        <taxon>Tracheophyta</taxon>
        <taxon>Spermatophyta</taxon>
        <taxon>Magnoliopsida</taxon>
        <taxon>eudicotyledons</taxon>
        <taxon>Gunneridae</taxon>
        <taxon>Pentapetalae</taxon>
        <taxon>asterids</taxon>
        <taxon>campanulids</taxon>
        <taxon>Asterales</taxon>
        <taxon>Asteraceae</taxon>
        <taxon>Cichorioideae</taxon>
        <taxon>Cichorieae</taxon>
        <taxon>Lactucinae</taxon>
        <taxon>Lactuca</taxon>
    </lineage>
</organism>
<feature type="compositionally biased region" description="Basic residues" evidence="2">
    <location>
        <begin position="84"/>
        <end position="93"/>
    </location>
</feature>
<feature type="domain" description="Remorin N-terminal" evidence="4">
    <location>
        <begin position="26"/>
        <end position="74"/>
    </location>
</feature>
<comment type="similarity">
    <text evidence="1">Belongs to the remorin family.</text>
</comment>
<dbReference type="AlphaFoldDB" id="A0A9R1UPY6"/>
<evidence type="ECO:0000256" key="1">
    <source>
        <dbReference type="ARBA" id="ARBA00005711"/>
    </source>
</evidence>
<feature type="region of interest" description="Disordered" evidence="2">
    <location>
        <begin position="82"/>
        <end position="108"/>
    </location>
</feature>
<reference evidence="5 6" key="1">
    <citation type="journal article" date="2017" name="Nat. Commun.">
        <title>Genome assembly with in vitro proximity ligation data and whole-genome triplication in lettuce.</title>
        <authorList>
            <person name="Reyes-Chin-Wo S."/>
            <person name="Wang Z."/>
            <person name="Yang X."/>
            <person name="Kozik A."/>
            <person name="Arikit S."/>
            <person name="Song C."/>
            <person name="Xia L."/>
            <person name="Froenicke L."/>
            <person name="Lavelle D.O."/>
            <person name="Truco M.J."/>
            <person name="Xia R."/>
            <person name="Zhu S."/>
            <person name="Xu C."/>
            <person name="Xu H."/>
            <person name="Xu X."/>
            <person name="Cox K."/>
            <person name="Korf I."/>
            <person name="Meyers B.C."/>
            <person name="Michelmore R.W."/>
        </authorList>
    </citation>
    <scope>NUCLEOTIDE SEQUENCE [LARGE SCALE GENOMIC DNA]</scope>
    <source>
        <strain evidence="6">cv. Salinas</strain>
        <tissue evidence="5">Seedlings</tissue>
    </source>
</reference>
<dbReference type="Pfam" id="PF03766">
    <property type="entry name" value="Remorin_N"/>
    <property type="match status" value="1"/>
</dbReference>